<dbReference type="RefSeq" id="XP_009823752.1">
    <property type="nucleotide sequence ID" value="XM_009825450.1"/>
</dbReference>
<dbReference type="EMBL" id="KI913116">
    <property type="protein sequence ID" value="ETV86953.1"/>
    <property type="molecule type" value="Genomic_DNA"/>
</dbReference>
<reference evidence="1" key="1">
    <citation type="submission" date="2013-12" db="EMBL/GenBank/DDBJ databases">
        <title>The Genome Sequence of Aphanomyces astaci APO3.</title>
        <authorList>
            <consortium name="The Broad Institute Genomics Platform"/>
            <person name="Russ C."/>
            <person name="Tyler B."/>
            <person name="van West P."/>
            <person name="Dieguez-Uribeondo J."/>
            <person name="Young S.K."/>
            <person name="Zeng Q."/>
            <person name="Gargeya S."/>
            <person name="Fitzgerald M."/>
            <person name="Abouelleil A."/>
            <person name="Alvarado L."/>
            <person name="Chapman S.B."/>
            <person name="Gainer-Dewar J."/>
            <person name="Goldberg J."/>
            <person name="Griggs A."/>
            <person name="Gujja S."/>
            <person name="Hansen M."/>
            <person name="Howarth C."/>
            <person name="Imamovic A."/>
            <person name="Ireland A."/>
            <person name="Larimer J."/>
            <person name="McCowan C."/>
            <person name="Murphy C."/>
            <person name="Pearson M."/>
            <person name="Poon T.W."/>
            <person name="Priest M."/>
            <person name="Roberts A."/>
            <person name="Saif S."/>
            <person name="Shea T."/>
            <person name="Sykes S."/>
            <person name="Wortman J."/>
            <person name="Nusbaum C."/>
            <person name="Birren B."/>
        </authorList>
    </citation>
    <scope>NUCLEOTIDE SEQUENCE [LARGE SCALE GENOMIC DNA]</scope>
    <source>
        <strain evidence="1">APO3</strain>
    </source>
</reference>
<dbReference type="InterPro" id="IPR013083">
    <property type="entry name" value="Znf_RING/FYVE/PHD"/>
</dbReference>
<proteinExistence type="predicted"/>
<protein>
    <submittedName>
        <fullName evidence="1">Uncharacterized protein</fullName>
    </submittedName>
</protein>
<sequence length="88" mass="9743">MASQRKASSVSTDADDLINHDHNAVNITLMGQKYPPRLDSQRSKCLLVCAQNFSLFRAKHHCRMTVVLPNAGHCDVTCILQKAPSTVH</sequence>
<gene>
    <name evidence="1" type="ORF">H257_01976</name>
</gene>
<dbReference type="AlphaFoldDB" id="W4H763"/>
<organism evidence="1">
    <name type="scientific">Aphanomyces astaci</name>
    <name type="common">Crayfish plague agent</name>
    <dbReference type="NCBI Taxonomy" id="112090"/>
    <lineage>
        <taxon>Eukaryota</taxon>
        <taxon>Sar</taxon>
        <taxon>Stramenopiles</taxon>
        <taxon>Oomycota</taxon>
        <taxon>Saprolegniomycetes</taxon>
        <taxon>Saprolegniales</taxon>
        <taxon>Verrucalvaceae</taxon>
        <taxon>Aphanomyces</taxon>
    </lineage>
</organism>
<name>W4H763_APHAT</name>
<evidence type="ECO:0000313" key="1">
    <source>
        <dbReference type="EMBL" id="ETV86953.1"/>
    </source>
</evidence>
<dbReference type="VEuPathDB" id="FungiDB:H257_01976"/>
<dbReference type="Gene3D" id="3.30.40.10">
    <property type="entry name" value="Zinc/RING finger domain, C3HC4 (zinc finger)"/>
    <property type="match status" value="1"/>
</dbReference>
<accession>W4H763</accession>
<dbReference type="GeneID" id="20803972"/>